<feature type="compositionally biased region" description="Low complexity" evidence="1">
    <location>
        <begin position="1"/>
        <end position="14"/>
    </location>
</feature>
<protein>
    <submittedName>
        <fullName evidence="2">Uncharacterized protein</fullName>
    </submittedName>
</protein>
<feature type="region of interest" description="Disordered" evidence="1">
    <location>
        <begin position="110"/>
        <end position="129"/>
    </location>
</feature>
<reference evidence="2" key="1">
    <citation type="submission" date="2022-01" db="EMBL/GenBank/DDBJ databases">
        <title>Microbacterium eymi and Microbacterium rhizovicinus sp. nov., isolated from the rhizospheric soil of Elymus tsukushiensis, a plant native to the Dokdo Islands, Republic of Korea.</title>
        <authorList>
            <person name="Hwang Y.J."/>
        </authorList>
    </citation>
    <scope>NUCLEOTIDE SEQUENCE</scope>
    <source>
        <strain evidence="2">KUDC0405</strain>
    </source>
</reference>
<dbReference type="RefSeq" id="WP_259611270.1">
    <property type="nucleotide sequence ID" value="NZ_CP091139.2"/>
</dbReference>
<feature type="region of interest" description="Disordered" evidence="1">
    <location>
        <begin position="1"/>
        <end position="23"/>
    </location>
</feature>
<dbReference type="EMBL" id="CP091139">
    <property type="protein sequence ID" value="UUT34744.1"/>
    <property type="molecule type" value="Genomic_DNA"/>
</dbReference>
<keyword evidence="3" id="KW-1185">Reference proteome</keyword>
<accession>A0ABY5NHS3</accession>
<evidence type="ECO:0000313" key="2">
    <source>
        <dbReference type="EMBL" id="UUT34744.1"/>
    </source>
</evidence>
<evidence type="ECO:0000256" key="1">
    <source>
        <dbReference type="SAM" id="MobiDB-lite"/>
    </source>
</evidence>
<organism evidence="2 3">
    <name type="scientific">Microbacterium elymi</name>
    <dbReference type="NCBI Taxonomy" id="2909587"/>
    <lineage>
        <taxon>Bacteria</taxon>
        <taxon>Bacillati</taxon>
        <taxon>Actinomycetota</taxon>
        <taxon>Actinomycetes</taxon>
        <taxon>Micrococcales</taxon>
        <taxon>Microbacteriaceae</taxon>
        <taxon>Microbacterium</taxon>
    </lineage>
</organism>
<evidence type="ECO:0000313" key="3">
    <source>
        <dbReference type="Proteomes" id="UP001054811"/>
    </source>
</evidence>
<sequence length="129" mass="14366">MMAAQAASTSGYAAKPSCARRHSNGSRNEAVWAVYARLRIWFSPVCEPQPDLQEDRQLGRPHPERSGGIRVHLGVHPGMIQRCPHPFRAARGPPMRFHLIGLQIVQQPRASRVAASMPSKKLRESMPPQ</sequence>
<dbReference type="Proteomes" id="UP001054811">
    <property type="component" value="Chromosome"/>
</dbReference>
<proteinExistence type="predicted"/>
<gene>
    <name evidence="2" type="ORF">L2X98_30270</name>
</gene>
<name>A0ABY5NHS3_9MICO</name>